<dbReference type="CDD" id="cd17267">
    <property type="entry name" value="RMtype1_S_EcoAO83I-TRD1-CR1_like"/>
    <property type="match status" value="1"/>
</dbReference>
<dbReference type="Gene3D" id="3.90.220.20">
    <property type="entry name" value="DNA methylase specificity domains"/>
    <property type="match status" value="2"/>
</dbReference>
<dbReference type="CDD" id="cd17262">
    <property type="entry name" value="RMtype1_S_Aco12261I-TRD2-CR2"/>
    <property type="match status" value="1"/>
</dbReference>
<keyword evidence="2" id="KW-0680">Restriction system</keyword>
<evidence type="ECO:0000313" key="7">
    <source>
        <dbReference type="Proteomes" id="UP000257002"/>
    </source>
</evidence>
<feature type="domain" description="Type I restriction modification DNA specificity" evidence="5">
    <location>
        <begin position="2"/>
        <end position="146"/>
    </location>
</feature>
<dbReference type="GO" id="GO:0009307">
    <property type="term" value="P:DNA restriction-modification system"/>
    <property type="evidence" value="ECO:0007669"/>
    <property type="project" value="UniProtKB-KW"/>
</dbReference>
<gene>
    <name evidence="6" type="ORF">DWQ51_19960</name>
</gene>
<dbReference type="GO" id="GO:0004519">
    <property type="term" value="F:endonuclease activity"/>
    <property type="evidence" value="ECO:0007669"/>
    <property type="project" value="UniProtKB-KW"/>
</dbReference>
<sequence length="358" mass="40661">MIKWEVKKLGEVCTLQRGFDLPKDLREKGDYPLISSSGEIDTHCEPKVKSPGIVTGRSGSIGSLFFVEKDFWPLNTTLFVKDFHGNDPRFIFYLLKHFDLGRFASGTGVPTLNRNHVHDEKINITTSLKEQKRIVEILDKAFEGIAQAEANTRRNLINARELFDSYLNNIFRERGDEWIDEKLGDISENLDSERIPVTKSKRTSGKVPYYGASGIVDYVDDFIFDEELLLVSEDGANLLARTYPIAFSISGKAWVNNHAHVLKFNDISLQRFIEYFLNSISLERYVSGMAQPKLNQKALNSILIPIAPKEIREKVVNNLDSLKGNVNSLETIYQRKLEAIAELKQSILEKAFTGQLSQ</sequence>
<dbReference type="PANTHER" id="PTHR43140">
    <property type="entry name" value="TYPE-1 RESTRICTION ENZYME ECOKI SPECIFICITY PROTEIN"/>
    <property type="match status" value="1"/>
</dbReference>
<name>A0A3E0LJU2_9CHRO</name>
<dbReference type="Pfam" id="PF01420">
    <property type="entry name" value="Methylase_S"/>
    <property type="match status" value="2"/>
</dbReference>
<keyword evidence="6" id="KW-0378">Hydrolase</keyword>
<evidence type="ECO:0000313" key="6">
    <source>
        <dbReference type="EMBL" id="REJ47704.1"/>
    </source>
</evidence>
<reference evidence="6 7" key="1">
    <citation type="submission" date="2017-10" db="EMBL/GenBank/DDBJ databases">
        <title>A large-scale comparative metagenomic study reveals the eutrophication-driven functional interactions in six Microcystis-epibionts communities.</title>
        <authorList>
            <person name="Li Q."/>
            <person name="Lin F."/>
        </authorList>
    </citation>
    <scope>NUCLEOTIDE SEQUENCE [LARGE SCALE GENOMIC DNA]</scope>
    <source>
        <strain evidence="6">TW10</strain>
    </source>
</reference>
<dbReference type="GO" id="GO:0003677">
    <property type="term" value="F:DNA binding"/>
    <property type="evidence" value="ECO:0007669"/>
    <property type="project" value="UniProtKB-KW"/>
</dbReference>
<dbReference type="InterPro" id="IPR000055">
    <property type="entry name" value="Restrct_endonuc_typeI_TRD"/>
</dbReference>
<evidence type="ECO:0000256" key="4">
    <source>
        <dbReference type="ARBA" id="ARBA00038652"/>
    </source>
</evidence>
<dbReference type="InterPro" id="IPR044946">
    <property type="entry name" value="Restrct_endonuc_typeI_TRD_sf"/>
</dbReference>
<evidence type="ECO:0000256" key="2">
    <source>
        <dbReference type="ARBA" id="ARBA00022747"/>
    </source>
</evidence>
<comment type="subunit">
    <text evidence="4">The methyltransferase is composed of M and S polypeptides.</text>
</comment>
<dbReference type="SUPFAM" id="SSF116734">
    <property type="entry name" value="DNA methylase specificity domain"/>
    <property type="match status" value="2"/>
</dbReference>
<feature type="domain" description="Type I restriction modification DNA specificity" evidence="5">
    <location>
        <begin position="176"/>
        <end position="331"/>
    </location>
</feature>
<keyword evidence="6" id="KW-0255">Endonuclease</keyword>
<evidence type="ECO:0000259" key="5">
    <source>
        <dbReference type="Pfam" id="PF01420"/>
    </source>
</evidence>
<dbReference type="PANTHER" id="PTHR43140:SF1">
    <property type="entry name" value="TYPE I RESTRICTION ENZYME ECOKI SPECIFICITY SUBUNIT"/>
    <property type="match status" value="1"/>
</dbReference>
<dbReference type="AlphaFoldDB" id="A0A3E0LJU2"/>
<keyword evidence="6" id="KW-0540">Nuclease</keyword>
<evidence type="ECO:0000256" key="3">
    <source>
        <dbReference type="ARBA" id="ARBA00023125"/>
    </source>
</evidence>
<dbReference type="InterPro" id="IPR051212">
    <property type="entry name" value="Type-I_RE_S_subunit"/>
</dbReference>
<keyword evidence="3" id="KW-0238">DNA-binding</keyword>
<evidence type="ECO:0000256" key="1">
    <source>
        <dbReference type="ARBA" id="ARBA00010923"/>
    </source>
</evidence>
<organism evidence="6 7">
    <name type="scientific">Microcystis wesenbergii TW10</name>
    <dbReference type="NCBI Taxonomy" id="2060474"/>
    <lineage>
        <taxon>Bacteria</taxon>
        <taxon>Bacillati</taxon>
        <taxon>Cyanobacteriota</taxon>
        <taxon>Cyanophyceae</taxon>
        <taxon>Oscillatoriophycideae</taxon>
        <taxon>Chroococcales</taxon>
        <taxon>Microcystaceae</taxon>
        <taxon>Microcystis</taxon>
    </lineage>
</organism>
<comment type="caution">
    <text evidence="6">The sequence shown here is derived from an EMBL/GenBank/DDBJ whole genome shotgun (WGS) entry which is preliminary data.</text>
</comment>
<dbReference type="Proteomes" id="UP000257002">
    <property type="component" value="Unassembled WGS sequence"/>
</dbReference>
<proteinExistence type="inferred from homology"/>
<comment type="similarity">
    <text evidence="1">Belongs to the type-I restriction system S methylase family.</text>
</comment>
<dbReference type="EMBL" id="QQWD01000031">
    <property type="protein sequence ID" value="REJ47704.1"/>
    <property type="molecule type" value="Genomic_DNA"/>
</dbReference>
<accession>A0A3E0LJU2</accession>
<protein>
    <submittedName>
        <fullName evidence="6">Restriction endonuclease subunit S</fullName>
    </submittedName>
</protein>